<dbReference type="EMBL" id="JBBWWQ010000016">
    <property type="protein sequence ID" value="KAK8925809.1"/>
    <property type="molecule type" value="Genomic_DNA"/>
</dbReference>
<evidence type="ECO:0000313" key="2">
    <source>
        <dbReference type="Proteomes" id="UP001418222"/>
    </source>
</evidence>
<evidence type="ECO:0000313" key="1">
    <source>
        <dbReference type="EMBL" id="KAK8925809.1"/>
    </source>
</evidence>
<comment type="caution">
    <text evidence="1">The sequence shown here is derived from an EMBL/GenBank/DDBJ whole genome shotgun (WGS) entry which is preliminary data.</text>
</comment>
<organism evidence="1 2">
    <name type="scientific">Platanthera zijinensis</name>
    <dbReference type="NCBI Taxonomy" id="2320716"/>
    <lineage>
        <taxon>Eukaryota</taxon>
        <taxon>Viridiplantae</taxon>
        <taxon>Streptophyta</taxon>
        <taxon>Embryophyta</taxon>
        <taxon>Tracheophyta</taxon>
        <taxon>Spermatophyta</taxon>
        <taxon>Magnoliopsida</taxon>
        <taxon>Liliopsida</taxon>
        <taxon>Asparagales</taxon>
        <taxon>Orchidaceae</taxon>
        <taxon>Orchidoideae</taxon>
        <taxon>Orchideae</taxon>
        <taxon>Orchidinae</taxon>
        <taxon>Platanthera</taxon>
    </lineage>
</organism>
<reference evidence="1 2" key="1">
    <citation type="journal article" date="2022" name="Nat. Plants">
        <title>Genomes of leafy and leafless Platanthera orchids illuminate the evolution of mycoheterotrophy.</title>
        <authorList>
            <person name="Li M.H."/>
            <person name="Liu K.W."/>
            <person name="Li Z."/>
            <person name="Lu H.C."/>
            <person name="Ye Q.L."/>
            <person name="Zhang D."/>
            <person name="Wang J.Y."/>
            <person name="Li Y.F."/>
            <person name="Zhong Z.M."/>
            <person name="Liu X."/>
            <person name="Yu X."/>
            <person name="Liu D.K."/>
            <person name="Tu X.D."/>
            <person name="Liu B."/>
            <person name="Hao Y."/>
            <person name="Liao X.Y."/>
            <person name="Jiang Y.T."/>
            <person name="Sun W.H."/>
            <person name="Chen J."/>
            <person name="Chen Y.Q."/>
            <person name="Ai Y."/>
            <person name="Zhai J.W."/>
            <person name="Wu S.S."/>
            <person name="Zhou Z."/>
            <person name="Hsiao Y.Y."/>
            <person name="Wu W.L."/>
            <person name="Chen Y.Y."/>
            <person name="Lin Y.F."/>
            <person name="Hsu J.L."/>
            <person name="Li C.Y."/>
            <person name="Wang Z.W."/>
            <person name="Zhao X."/>
            <person name="Zhong W.Y."/>
            <person name="Ma X.K."/>
            <person name="Ma L."/>
            <person name="Huang J."/>
            <person name="Chen G.Z."/>
            <person name="Huang M.Z."/>
            <person name="Huang L."/>
            <person name="Peng D.H."/>
            <person name="Luo Y.B."/>
            <person name="Zou S.Q."/>
            <person name="Chen S.P."/>
            <person name="Lan S."/>
            <person name="Tsai W.C."/>
            <person name="Van de Peer Y."/>
            <person name="Liu Z.J."/>
        </authorList>
    </citation>
    <scope>NUCLEOTIDE SEQUENCE [LARGE SCALE GENOMIC DNA]</scope>
    <source>
        <strain evidence="1">Lor287</strain>
    </source>
</reference>
<protein>
    <submittedName>
        <fullName evidence="1">Uncharacterized protein</fullName>
    </submittedName>
</protein>
<sequence length="108" mass="11589">MSTSSWGREAGRLLPKDCNNGQGFQLSLAAACNKEEKKSKRAVIIAKGSSIKFLVKVDVVCNSSAVPRATRLRHGMEAIADAELLRVAPSFFQSANPCDPNQALSEPT</sequence>
<gene>
    <name evidence="1" type="ORF">KSP39_PZI018573</name>
</gene>
<dbReference type="AlphaFoldDB" id="A0AAP0B416"/>
<accession>A0AAP0B416</accession>
<dbReference type="Proteomes" id="UP001418222">
    <property type="component" value="Unassembled WGS sequence"/>
</dbReference>
<keyword evidence="2" id="KW-1185">Reference proteome</keyword>
<proteinExistence type="predicted"/>
<name>A0AAP0B416_9ASPA</name>